<dbReference type="InterPro" id="IPR017937">
    <property type="entry name" value="Thioredoxin_CS"/>
</dbReference>
<feature type="region of interest" description="Disordered" evidence="2">
    <location>
        <begin position="1"/>
        <end position="29"/>
    </location>
</feature>
<evidence type="ECO:0000313" key="4">
    <source>
        <dbReference type="EMBL" id="MBZ5712715.1"/>
    </source>
</evidence>
<reference evidence="4" key="1">
    <citation type="submission" date="2021-08" db="EMBL/GenBank/DDBJ databases">
        <authorList>
            <person name="Stevens D.C."/>
        </authorList>
    </citation>
    <scope>NUCLEOTIDE SEQUENCE</scope>
    <source>
        <strain evidence="4">DSM 53165</strain>
    </source>
</reference>
<organism evidence="4 5">
    <name type="scientific">Nannocystis pusilla</name>
    <dbReference type="NCBI Taxonomy" id="889268"/>
    <lineage>
        <taxon>Bacteria</taxon>
        <taxon>Pseudomonadati</taxon>
        <taxon>Myxococcota</taxon>
        <taxon>Polyangia</taxon>
        <taxon>Nannocystales</taxon>
        <taxon>Nannocystaceae</taxon>
        <taxon>Nannocystis</taxon>
    </lineage>
</organism>
<dbReference type="InterPro" id="IPR036249">
    <property type="entry name" value="Thioredoxin-like_sf"/>
</dbReference>
<accession>A0ABS7TWV3</accession>
<gene>
    <name evidence="4" type="ORF">K7C98_26025</name>
</gene>
<dbReference type="RefSeq" id="WP_224194470.1">
    <property type="nucleotide sequence ID" value="NZ_JAIRAU010000035.1"/>
</dbReference>
<evidence type="ECO:0000313" key="5">
    <source>
        <dbReference type="Proteomes" id="UP001139031"/>
    </source>
</evidence>
<feature type="region of interest" description="Disordered" evidence="2">
    <location>
        <begin position="287"/>
        <end position="328"/>
    </location>
</feature>
<dbReference type="Proteomes" id="UP001139031">
    <property type="component" value="Unassembled WGS sequence"/>
</dbReference>
<protein>
    <submittedName>
        <fullName evidence="4">TlpA family protein disulfide reductase</fullName>
    </submittedName>
</protein>
<name>A0ABS7TWV3_9BACT</name>
<feature type="domain" description="Thioredoxin" evidence="3">
    <location>
        <begin position="112"/>
        <end position="279"/>
    </location>
</feature>
<dbReference type="PROSITE" id="PS51352">
    <property type="entry name" value="THIOREDOXIN_2"/>
    <property type="match status" value="1"/>
</dbReference>
<keyword evidence="1" id="KW-0676">Redox-active center</keyword>
<evidence type="ECO:0000256" key="2">
    <source>
        <dbReference type="SAM" id="MobiDB-lite"/>
    </source>
</evidence>
<dbReference type="EMBL" id="JAIRAU010000035">
    <property type="protein sequence ID" value="MBZ5712715.1"/>
    <property type="molecule type" value="Genomic_DNA"/>
</dbReference>
<keyword evidence="5" id="KW-1185">Reference proteome</keyword>
<comment type="caution">
    <text evidence="4">The sequence shown here is derived from an EMBL/GenBank/DDBJ whole genome shotgun (WGS) entry which is preliminary data.</text>
</comment>
<dbReference type="InterPro" id="IPR013766">
    <property type="entry name" value="Thioredoxin_domain"/>
</dbReference>
<dbReference type="Gene3D" id="3.40.30.10">
    <property type="entry name" value="Glutaredoxin"/>
    <property type="match status" value="1"/>
</dbReference>
<dbReference type="CDD" id="cd02966">
    <property type="entry name" value="TlpA_like_family"/>
    <property type="match status" value="1"/>
</dbReference>
<evidence type="ECO:0000256" key="1">
    <source>
        <dbReference type="ARBA" id="ARBA00023284"/>
    </source>
</evidence>
<dbReference type="PROSITE" id="PS00194">
    <property type="entry name" value="THIOREDOXIN_1"/>
    <property type="match status" value="1"/>
</dbReference>
<evidence type="ECO:0000259" key="3">
    <source>
        <dbReference type="PROSITE" id="PS51352"/>
    </source>
</evidence>
<feature type="compositionally biased region" description="Basic and acidic residues" evidence="2">
    <location>
        <begin position="1"/>
        <end position="11"/>
    </location>
</feature>
<proteinExistence type="predicted"/>
<dbReference type="SUPFAM" id="SSF52833">
    <property type="entry name" value="Thioredoxin-like"/>
    <property type="match status" value="1"/>
</dbReference>
<sequence length="403" mass="44394">MQDPPVDAREVDLEDAATPELADGDRTAGLEAEDARARHNRLASSRRLVLTLALVGVIVWSWRALQQFEARSAHPSPARREVGPRVIASTPVAEPESEPHRPEEAERVLEALLKGVPVRAFLDAEVERFEQGQTSRERLRASAILARHVTLVNLWATWCEPCNRELPGLRDMFERGRREQGWGAETRFVAVMVDDASTAETAHRTVRTSLPADTVFMVDYGLNGGVRPTLERSRLLVKDASLPISLLFDCQRRVRWHHVGELKADDFAVLSGQIDLLRAERGTSACAEPRSRAAEEETQAGASKDSPFLRAEEEGTQAGASKEPPFLRDIDDINASVDEPASARARVRDCGAGHPLRCGDGCCDRGENCRDCGRDCGCERGEICVHVQEQAPRCSMAEARVGP</sequence>